<feature type="domain" description="Intradiol ring-cleavage dioxygenases" evidence="4">
    <location>
        <begin position="3"/>
        <end position="80"/>
    </location>
</feature>
<evidence type="ECO:0000313" key="5">
    <source>
        <dbReference type="EMBL" id="PWJ11185.1"/>
    </source>
</evidence>
<dbReference type="InterPro" id="IPR015889">
    <property type="entry name" value="Intradiol_dOase_core"/>
</dbReference>
<dbReference type="Proteomes" id="UP000251571">
    <property type="component" value="Unassembled WGS sequence"/>
</dbReference>
<dbReference type="GO" id="GO:0008199">
    <property type="term" value="F:ferric iron binding"/>
    <property type="evidence" value="ECO:0007669"/>
    <property type="project" value="InterPro"/>
</dbReference>
<dbReference type="GO" id="GO:0016702">
    <property type="term" value="F:oxidoreductase activity, acting on single donors with incorporation of molecular oxygen, incorporation of two atoms of oxygen"/>
    <property type="evidence" value="ECO:0007669"/>
    <property type="project" value="InterPro"/>
</dbReference>
<dbReference type="InterPro" id="IPR050770">
    <property type="entry name" value="Intradiol_RC_Dioxygenase"/>
</dbReference>
<reference evidence="5 7" key="2">
    <citation type="submission" date="2018-03" db="EMBL/GenBank/DDBJ databases">
        <title>Genomic Encyclopedia of Archaeal and Bacterial Type Strains, Phase II (KMG-II): from individual species to whole genera.</title>
        <authorList>
            <person name="Goeker M."/>
        </authorList>
    </citation>
    <scope>NUCLEOTIDE SEQUENCE [LARGE SCALE GENOMIC DNA]</scope>
    <source>
        <strain evidence="5 7">DSM 25227</strain>
    </source>
</reference>
<dbReference type="PANTHER" id="PTHR33711">
    <property type="entry name" value="DIOXYGENASE, PUTATIVE (AFU_ORTHOLOGUE AFUA_2G02910)-RELATED"/>
    <property type="match status" value="1"/>
</dbReference>
<organism evidence="6 8">
    <name type="scientific">Jannaschia seohaensis</name>
    <dbReference type="NCBI Taxonomy" id="475081"/>
    <lineage>
        <taxon>Bacteria</taxon>
        <taxon>Pseudomonadati</taxon>
        <taxon>Pseudomonadota</taxon>
        <taxon>Alphaproteobacteria</taxon>
        <taxon>Rhodobacterales</taxon>
        <taxon>Roseobacteraceae</taxon>
        <taxon>Jannaschia</taxon>
    </lineage>
</organism>
<evidence type="ECO:0000313" key="7">
    <source>
        <dbReference type="Proteomes" id="UP000245839"/>
    </source>
</evidence>
<evidence type="ECO:0000313" key="6">
    <source>
        <dbReference type="EMBL" id="SSA51486.1"/>
    </source>
</evidence>
<dbReference type="AlphaFoldDB" id="A0A2Y9B4P6"/>
<evidence type="ECO:0000259" key="4">
    <source>
        <dbReference type="Pfam" id="PF00775"/>
    </source>
</evidence>
<evidence type="ECO:0000256" key="2">
    <source>
        <dbReference type="ARBA" id="ARBA00022964"/>
    </source>
</evidence>
<dbReference type="InterPro" id="IPR000627">
    <property type="entry name" value="Intradiol_dOase_C"/>
</dbReference>
<dbReference type="EMBL" id="QGDJ01000020">
    <property type="protein sequence ID" value="PWJ11185.1"/>
    <property type="molecule type" value="Genomic_DNA"/>
</dbReference>
<proteinExistence type="inferred from homology"/>
<dbReference type="PANTHER" id="PTHR33711:SF7">
    <property type="entry name" value="INTRADIOL RING-CLEAVAGE DIOXYGENASES DOMAIN-CONTAINING PROTEIN-RELATED"/>
    <property type="match status" value="1"/>
</dbReference>
<evidence type="ECO:0000256" key="1">
    <source>
        <dbReference type="ARBA" id="ARBA00007825"/>
    </source>
</evidence>
<dbReference type="Gene3D" id="2.60.130.10">
    <property type="entry name" value="Aromatic compound dioxygenase"/>
    <property type="match status" value="1"/>
</dbReference>
<dbReference type="EMBL" id="UETC01000020">
    <property type="protein sequence ID" value="SSA51486.1"/>
    <property type="molecule type" value="Genomic_DNA"/>
</dbReference>
<keyword evidence="2 6" id="KW-0223">Dioxygenase</keyword>
<keyword evidence="3" id="KW-0560">Oxidoreductase</keyword>
<evidence type="ECO:0000256" key="3">
    <source>
        <dbReference type="ARBA" id="ARBA00023002"/>
    </source>
</evidence>
<sequence>MQQKGLQPDFNLRGRFRTGADGSYWFKAVKPKFYPIPDHGPVGKLLGALGRHPYRPAHLHYTVQAPGHDPLATHIFDPGAPISARTRCPA</sequence>
<reference evidence="6 8" key="1">
    <citation type="submission" date="2016-10" db="EMBL/GenBank/DDBJ databases">
        <authorList>
            <person name="Cai Z."/>
        </authorList>
    </citation>
    <scope>NUCLEOTIDE SEQUENCE [LARGE SCALE GENOMIC DNA]</scope>
    <source>
        <strain evidence="6 8">DSM 25227</strain>
    </source>
</reference>
<comment type="similarity">
    <text evidence="1">Belongs to the intradiol ring-cleavage dioxygenase family.</text>
</comment>
<dbReference type="SUPFAM" id="SSF49482">
    <property type="entry name" value="Aromatic compound dioxygenase"/>
    <property type="match status" value="1"/>
</dbReference>
<dbReference type="Pfam" id="PF00775">
    <property type="entry name" value="Dioxygenase_C"/>
    <property type="match status" value="1"/>
</dbReference>
<evidence type="ECO:0000313" key="8">
    <source>
        <dbReference type="Proteomes" id="UP000251571"/>
    </source>
</evidence>
<gene>
    <name evidence="5" type="ORF">BCF38_12029</name>
    <name evidence="6" type="ORF">SAMN05421539_12029</name>
</gene>
<accession>A0A2Y9B4P6</accession>
<keyword evidence="7" id="KW-1185">Reference proteome</keyword>
<protein>
    <submittedName>
        <fullName evidence="6">Catechol 1,2-dioxygenase</fullName>
    </submittedName>
</protein>
<dbReference type="RefSeq" id="WP_245947690.1">
    <property type="nucleotide sequence ID" value="NZ_QGDJ01000020.1"/>
</dbReference>
<dbReference type="Proteomes" id="UP000245839">
    <property type="component" value="Unassembled WGS sequence"/>
</dbReference>
<name>A0A2Y9B4P6_9RHOB</name>